<reference evidence="13" key="1">
    <citation type="submission" date="2022-07" db="EMBL/GenBank/DDBJ databases">
        <authorList>
            <person name="Trinca V."/>
            <person name="Uliana J.V.C."/>
            <person name="Torres T.T."/>
            <person name="Ward R.J."/>
            <person name="Monesi N."/>
        </authorList>
    </citation>
    <scope>NUCLEOTIDE SEQUENCE</scope>
    <source>
        <strain evidence="13">HSMRA1968</strain>
        <tissue evidence="13">Whole embryos</tissue>
    </source>
</reference>
<dbReference type="PROSITE" id="PS00893">
    <property type="entry name" value="NUDIX_BOX"/>
    <property type="match status" value="1"/>
</dbReference>
<dbReference type="GO" id="GO:0000932">
    <property type="term" value="C:P-body"/>
    <property type="evidence" value="ECO:0007669"/>
    <property type="project" value="TreeGrafter"/>
</dbReference>
<organism evidence="13 14">
    <name type="scientific">Pseudolycoriella hygida</name>
    <dbReference type="NCBI Taxonomy" id="35572"/>
    <lineage>
        <taxon>Eukaryota</taxon>
        <taxon>Metazoa</taxon>
        <taxon>Ecdysozoa</taxon>
        <taxon>Arthropoda</taxon>
        <taxon>Hexapoda</taxon>
        <taxon>Insecta</taxon>
        <taxon>Pterygota</taxon>
        <taxon>Neoptera</taxon>
        <taxon>Endopterygota</taxon>
        <taxon>Diptera</taxon>
        <taxon>Nematocera</taxon>
        <taxon>Sciaroidea</taxon>
        <taxon>Sciaridae</taxon>
        <taxon>Pseudolycoriella</taxon>
    </lineage>
</organism>
<feature type="non-terminal residue" evidence="13">
    <location>
        <position position="427"/>
    </location>
</feature>
<accession>A0A9Q0MSW5</accession>
<dbReference type="InterPro" id="IPR015797">
    <property type="entry name" value="NUDIX_hydrolase-like_dom_sf"/>
</dbReference>
<dbReference type="Gene3D" id="3.90.79.10">
    <property type="entry name" value="Nucleoside Triphosphate Pyrophosphohydrolase"/>
    <property type="match status" value="1"/>
</dbReference>
<evidence type="ECO:0000313" key="14">
    <source>
        <dbReference type="Proteomes" id="UP001151699"/>
    </source>
</evidence>
<dbReference type="Pfam" id="PF00293">
    <property type="entry name" value="NUDIX"/>
    <property type="match status" value="1"/>
</dbReference>
<feature type="non-terminal residue" evidence="13">
    <location>
        <position position="1"/>
    </location>
</feature>
<gene>
    <name evidence="13" type="primary">DCP2</name>
    <name evidence="13" type="ORF">Bhyg_10106</name>
</gene>
<feature type="region of interest" description="Disordered" evidence="11">
    <location>
        <begin position="262"/>
        <end position="292"/>
    </location>
</feature>
<keyword evidence="7" id="KW-0694">RNA-binding</keyword>
<dbReference type="InterPro" id="IPR007722">
    <property type="entry name" value="DCP2_BoxA"/>
</dbReference>
<comment type="catalytic activity">
    <reaction evidence="9">
        <text>a 5'-end (N(7)-methyl 5'-triphosphoguanosine)-ribonucleoside in mRNA + H2O = N(7)-methyl-GDP + a 5'-end phospho-ribonucleoside in mRNA + 2 H(+)</text>
        <dbReference type="Rhea" id="RHEA:67484"/>
        <dbReference type="Rhea" id="RHEA-COMP:15692"/>
        <dbReference type="Rhea" id="RHEA-COMP:17167"/>
        <dbReference type="ChEBI" id="CHEBI:15377"/>
        <dbReference type="ChEBI" id="CHEBI:15378"/>
        <dbReference type="ChEBI" id="CHEBI:63714"/>
        <dbReference type="ChEBI" id="CHEBI:138282"/>
        <dbReference type="ChEBI" id="CHEBI:156461"/>
        <dbReference type="EC" id="3.6.1.62"/>
    </reaction>
    <physiologicalReaction direction="left-to-right" evidence="9">
        <dbReference type="Rhea" id="RHEA:67485"/>
    </physiologicalReaction>
</comment>
<dbReference type="GO" id="GO:0003723">
    <property type="term" value="F:RNA binding"/>
    <property type="evidence" value="ECO:0007669"/>
    <property type="project" value="UniProtKB-KW"/>
</dbReference>
<evidence type="ECO:0000256" key="10">
    <source>
        <dbReference type="ARBA" id="ARBA00078183"/>
    </source>
</evidence>
<keyword evidence="6 13" id="KW-0378">Hydrolase</keyword>
<dbReference type="Proteomes" id="UP001151699">
    <property type="component" value="Chromosome X"/>
</dbReference>
<dbReference type="OrthoDB" id="18996at2759"/>
<dbReference type="InterPro" id="IPR036189">
    <property type="entry name" value="DCP2_BoxA_sf"/>
</dbReference>
<dbReference type="SMART" id="SM01125">
    <property type="entry name" value="DCP2"/>
    <property type="match status" value="1"/>
</dbReference>
<evidence type="ECO:0000259" key="12">
    <source>
        <dbReference type="PROSITE" id="PS51462"/>
    </source>
</evidence>
<protein>
    <recommendedName>
        <fullName evidence="10">mRNA-decapping enzyme 2</fullName>
    </recommendedName>
</protein>
<evidence type="ECO:0000256" key="11">
    <source>
        <dbReference type="SAM" id="MobiDB-lite"/>
    </source>
</evidence>
<dbReference type="Pfam" id="PF05026">
    <property type="entry name" value="DCP2"/>
    <property type="match status" value="1"/>
</dbReference>
<proteinExistence type="inferred from homology"/>
<evidence type="ECO:0000256" key="1">
    <source>
        <dbReference type="ARBA" id="ARBA00001936"/>
    </source>
</evidence>
<comment type="cofactor">
    <cofactor evidence="1">
        <name>Mn(2+)</name>
        <dbReference type="ChEBI" id="CHEBI:29035"/>
    </cofactor>
</comment>
<dbReference type="InterPro" id="IPR000086">
    <property type="entry name" value="NUDIX_hydrolase_dom"/>
</dbReference>
<evidence type="ECO:0000313" key="13">
    <source>
        <dbReference type="EMBL" id="KAJ6637376.1"/>
    </source>
</evidence>
<dbReference type="CDD" id="cd03672">
    <property type="entry name" value="NUDIX_Dcp2p_Nudt20"/>
    <property type="match status" value="1"/>
</dbReference>
<name>A0A9Q0MSW5_9DIPT</name>
<dbReference type="SUPFAM" id="SSF55811">
    <property type="entry name" value="Nudix"/>
    <property type="match status" value="1"/>
</dbReference>
<evidence type="ECO:0000256" key="3">
    <source>
        <dbReference type="ARBA" id="ARBA00005279"/>
    </source>
</evidence>
<evidence type="ECO:0000256" key="9">
    <source>
        <dbReference type="ARBA" id="ARBA00047661"/>
    </source>
</evidence>
<dbReference type="FunFam" id="3.90.79.10:FF:000003">
    <property type="entry name" value="M7GpppN-mRNA hydrolase isoform 2"/>
    <property type="match status" value="1"/>
</dbReference>
<keyword evidence="4" id="KW-0963">Cytoplasm</keyword>
<dbReference type="GO" id="GO:0000290">
    <property type="term" value="P:deadenylation-dependent decapping of nuclear-transcribed mRNA"/>
    <property type="evidence" value="ECO:0007669"/>
    <property type="project" value="InterPro"/>
</dbReference>
<dbReference type="SUPFAM" id="SSF140586">
    <property type="entry name" value="Dcp2 domain-like"/>
    <property type="match status" value="1"/>
</dbReference>
<dbReference type="PROSITE" id="PS51462">
    <property type="entry name" value="NUDIX"/>
    <property type="match status" value="1"/>
</dbReference>
<comment type="similarity">
    <text evidence="3">Belongs to the Nudix hydrolase family. DCP2 subfamily.</text>
</comment>
<evidence type="ECO:0000256" key="8">
    <source>
        <dbReference type="ARBA" id="ARBA00023211"/>
    </source>
</evidence>
<dbReference type="InterPro" id="IPR020084">
    <property type="entry name" value="NUDIX_hydrolase_CS"/>
</dbReference>
<dbReference type="PANTHER" id="PTHR23114">
    <property type="entry name" value="M7GPPPN-MRNA HYDROLASE"/>
    <property type="match status" value="1"/>
</dbReference>
<keyword evidence="5" id="KW-0479">Metal-binding</keyword>
<dbReference type="GO" id="GO:0030145">
    <property type="term" value="F:manganese ion binding"/>
    <property type="evidence" value="ECO:0007669"/>
    <property type="project" value="InterPro"/>
</dbReference>
<dbReference type="PANTHER" id="PTHR23114:SF17">
    <property type="entry name" value="M7GPPPN-MRNA HYDROLASE"/>
    <property type="match status" value="1"/>
</dbReference>
<feature type="domain" description="Nudix hydrolase" evidence="12">
    <location>
        <begin position="94"/>
        <end position="224"/>
    </location>
</feature>
<evidence type="ECO:0000256" key="7">
    <source>
        <dbReference type="ARBA" id="ARBA00022884"/>
    </source>
</evidence>
<dbReference type="GO" id="GO:0140933">
    <property type="term" value="F:5'-(N(7)-methylguanosine 5'-triphospho)-[mRNA] hydrolase activity"/>
    <property type="evidence" value="ECO:0007669"/>
    <property type="project" value="UniProtKB-EC"/>
</dbReference>
<keyword evidence="8" id="KW-0464">Manganese</keyword>
<keyword evidence="14" id="KW-1185">Reference proteome</keyword>
<evidence type="ECO:0000256" key="5">
    <source>
        <dbReference type="ARBA" id="ARBA00022723"/>
    </source>
</evidence>
<sequence>VNKYKDNYKIPLDILDDLASRFIINGPEERSNFIRICFQMELAHWFYLDFYCADKNSRCNIHNFAYQLFEHIPFLAPHVDKLNDILNEFKQYKKNVPTYGAILMNSDMDKVLLVQSYFAKSSWGFPKGKVNEDEDPLHCAIREVYEETGYDISDLIEHDKFIEGQNRPEDHQTTRLYIVKNVPTDTVFVPRTRMEIKSCEWFSLDHLPTHKTDTICKIHLGINANSFFMIMPYVKQLKRFLQQSNSLQVMDFMGDNQMQKNKRYANGANSNGRGSADVTKKRQRHKSLGDLDGVRPMSGVSIGFHSGKVLGNALPNFGSPVIASNGKRKVKPNSKRQLFGGDGVLSSNSEFAVAGHYFDDNANATPTNFGKMSHIKTISSRQNTQLRPKNSMQKKVLVPIDDFLNNDPYIDQWNHFTFDRSKLFCKF</sequence>
<comment type="caution">
    <text evidence="13">The sequence shown here is derived from an EMBL/GenBank/DDBJ whole genome shotgun (WGS) entry which is preliminary data.</text>
</comment>
<comment type="subcellular location">
    <subcellularLocation>
        <location evidence="2">Cytoplasm</location>
    </subcellularLocation>
</comment>
<evidence type="ECO:0000256" key="4">
    <source>
        <dbReference type="ARBA" id="ARBA00022490"/>
    </source>
</evidence>
<dbReference type="AlphaFoldDB" id="A0A9Q0MSW5"/>
<evidence type="ECO:0000256" key="6">
    <source>
        <dbReference type="ARBA" id="ARBA00022801"/>
    </source>
</evidence>
<dbReference type="Gene3D" id="1.10.10.1050">
    <property type="entry name" value="Dcp2, box A domain"/>
    <property type="match status" value="1"/>
</dbReference>
<dbReference type="GO" id="GO:0000184">
    <property type="term" value="P:nuclear-transcribed mRNA catabolic process, nonsense-mediated decay"/>
    <property type="evidence" value="ECO:0007669"/>
    <property type="project" value="InterPro"/>
</dbReference>
<evidence type="ECO:0000256" key="2">
    <source>
        <dbReference type="ARBA" id="ARBA00004496"/>
    </source>
</evidence>
<dbReference type="InterPro" id="IPR044099">
    <property type="entry name" value="Dcp2_NUDIX"/>
</dbReference>
<dbReference type="EMBL" id="WJQU01000003">
    <property type="protein sequence ID" value="KAJ6637376.1"/>
    <property type="molecule type" value="Genomic_DNA"/>
</dbReference>